<dbReference type="Pfam" id="PF01157">
    <property type="entry name" value="Ribosomal_L21e"/>
    <property type="match status" value="1"/>
</dbReference>
<dbReference type="STRING" id="1198449.ACAM_0420"/>
<evidence type="ECO:0000256" key="2">
    <source>
        <dbReference type="ARBA" id="ARBA00022980"/>
    </source>
</evidence>
<evidence type="ECO:0000256" key="5">
    <source>
        <dbReference type="HAMAP-Rule" id="MF_00369"/>
    </source>
</evidence>
<dbReference type="HAMAP" id="MF_00369">
    <property type="entry name" value="Ribosomal_eL21"/>
    <property type="match status" value="1"/>
</dbReference>
<dbReference type="eggNOG" id="arCOG04129">
    <property type="taxonomic scope" value="Archaea"/>
</dbReference>
<dbReference type="InterPro" id="IPR001147">
    <property type="entry name" value="Ribosomal_eL21"/>
</dbReference>
<sequence length="107" mass="12185">MVKAPRGYRNRTRKLLRKPVREKGSVPRLSTYLREYEAGDKVAIVINPSFPDWGMPHRRFHGLTGTIIGRRGEAYEVEVYLGRKRKTIFVPPVHLKPLTTAAEKGSG</sequence>
<dbReference type="GO" id="GO:0003735">
    <property type="term" value="F:structural constituent of ribosome"/>
    <property type="evidence" value="ECO:0007669"/>
    <property type="project" value="InterPro"/>
</dbReference>
<dbReference type="GO" id="GO:0005840">
    <property type="term" value="C:ribosome"/>
    <property type="evidence" value="ECO:0007669"/>
    <property type="project" value="UniProtKB-KW"/>
</dbReference>
<dbReference type="InterPro" id="IPR018259">
    <property type="entry name" value="Ribosomal_eL21_CS"/>
</dbReference>
<dbReference type="NCBIfam" id="NF003303">
    <property type="entry name" value="PRK04306.1"/>
    <property type="match status" value="1"/>
</dbReference>
<evidence type="ECO:0000256" key="4">
    <source>
        <dbReference type="ARBA" id="ARBA00035219"/>
    </source>
</evidence>
<keyword evidence="7" id="KW-1185">Reference proteome</keyword>
<evidence type="ECO:0000256" key="1">
    <source>
        <dbReference type="ARBA" id="ARBA00008427"/>
    </source>
</evidence>
<gene>
    <name evidence="5 6" type="primary">rpl21e</name>
    <name evidence="6" type="ORF">ACAM_0420</name>
</gene>
<dbReference type="EMBL" id="AP012489">
    <property type="protein sequence ID" value="BAN89889.1"/>
    <property type="molecule type" value="Genomic_DNA"/>
</dbReference>
<name>U3TEY0_9CREN</name>
<organism evidence="6 7">
    <name type="scientific">Aeropyrum camini SY1 = JCM 12091</name>
    <dbReference type="NCBI Taxonomy" id="1198449"/>
    <lineage>
        <taxon>Archaea</taxon>
        <taxon>Thermoproteota</taxon>
        <taxon>Thermoprotei</taxon>
        <taxon>Desulfurococcales</taxon>
        <taxon>Desulfurococcaceae</taxon>
        <taxon>Aeropyrum</taxon>
    </lineage>
</organism>
<dbReference type="AlphaFoldDB" id="U3TEY0"/>
<evidence type="ECO:0000256" key="3">
    <source>
        <dbReference type="ARBA" id="ARBA00023274"/>
    </source>
</evidence>
<comment type="similarity">
    <text evidence="1 5">Belongs to the eukaryotic ribosomal protein eL21 family.</text>
</comment>
<dbReference type="OrthoDB" id="6295at2157"/>
<dbReference type="KEGG" id="acj:ACAM_0420"/>
<dbReference type="GO" id="GO:1990904">
    <property type="term" value="C:ribonucleoprotein complex"/>
    <property type="evidence" value="ECO:0007669"/>
    <property type="project" value="UniProtKB-KW"/>
</dbReference>
<evidence type="ECO:0000313" key="7">
    <source>
        <dbReference type="Proteomes" id="UP000016887"/>
    </source>
</evidence>
<keyword evidence="2 5" id="KW-0689">Ribosomal protein</keyword>
<dbReference type="SUPFAM" id="SSF50104">
    <property type="entry name" value="Translation proteins SH3-like domain"/>
    <property type="match status" value="1"/>
</dbReference>
<dbReference type="InterPro" id="IPR008991">
    <property type="entry name" value="Translation_prot_SH3-like_sf"/>
</dbReference>
<dbReference type="InterPro" id="IPR022856">
    <property type="entry name" value="Ribosomal_eL21_arc"/>
</dbReference>
<evidence type="ECO:0000313" key="6">
    <source>
        <dbReference type="EMBL" id="BAN89889.1"/>
    </source>
</evidence>
<dbReference type="InterPro" id="IPR036948">
    <property type="entry name" value="Ribosomal_eL21_sf"/>
</dbReference>
<dbReference type="PANTHER" id="PTHR20981">
    <property type="entry name" value="60S RIBOSOMAL PROTEIN L21"/>
    <property type="match status" value="1"/>
</dbReference>
<dbReference type="GeneID" id="17109902"/>
<reference evidence="6 7" key="1">
    <citation type="journal article" date="2013" name="Appl. Environ. Microbiol.">
        <title>Variation of the Virus-Related Elements within Syntenic Genomes of the Hyperthermophilic Archaeon Aeropyrum.</title>
        <authorList>
            <person name="Daifuku T."/>
            <person name="Yoshida T."/>
            <person name="Kitamura T."/>
            <person name="Kawaichi S."/>
            <person name="Inoue T."/>
            <person name="Nomura K."/>
            <person name="Yoshida Y."/>
            <person name="Kuno S."/>
            <person name="Sako Y."/>
        </authorList>
    </citation>
    <scope>NUCLEOTIDE SEQUENCE [LARGE SCALE GENOMIC DNA]</scope>
    <source>
        <strain evidence="6 7">SY1</strain>
    </source>
</reference>
<dbReference type="FunFam" id="2.30.30.70:FF:000001">
    <property type="entry name" value="60S ribosomal protein L21"/>
    <property type="match status" value="1"/>
</dbReference>
<dbReference type="RefSeq" id="WP_022541165.1">
    <property type="nucleotide sequence ID" value="NC_022521.1"/>
</dbReference>
<dbReference type="Proteomes" id="UP000016887">
    <property type="component" value="Chromosome"/>
</dbReference>
<dbReference type="Gene3D" id="2.30.30.70">
    <property type="entry name" value="Ribosomal protein L21"/>
    <property type="match status" value="1"/>
</dbReference>
<proteinExistence type="inferred from homology"/>
<protein>
    <recommendedName>
        <fullName evidence="4 5">Large ribosomal subunit protein eL21</fullName>
    </recommendedName>
</protein>
<keyword evidence="3 5" id="KW-0687">Ribonucleoprotein</keyword>
<dbReference type="PROSITE" id="PS01171">
    <property type="entry name" value="RIBOSOMAL_L21E"/>
    <property type="match status" value="1"/>
</dbReference>
<dbReference type="GO" id="GO:0006412">
    <property type="term" value="P:translation"/>
    <property type="evidence" value="ECO:0007669"/>
    <property type="project" value="UniProtKB-UniRule"/>
</dbReference>
<accession>U3TEY0</accession>